<gene>
    <name evidence="2" type="ordered locus">TUZN_0965</name>
</gene>
<organism evidence="2 3">
    <name type="scientific">Thermoproteus uzoniensis (strain 768-20)</name>
    <dbReference type="NCBI Taxonomy" id="999630"/>
    <lineage>
        <taxon>Archaea</taxon>
        <taxon>Thermoproteota</taxon>
        <taxon>Thermoprotei</taxon>
        <taxon>Thermoproteales</taxon>
        <taxon>Thermoproteaceae</taxon>
        <taxon>Thermoproteus</taxon>
    </lineage>
</organism>
<feature type="transmembrane region" description="Helical" evidence="1">
    <location>
        <begin position="81"/>
        <end position="100"/>
    </location>
</feature>
<keyword evidence="1" id="KW-0812">Transmembrane</keyword>
<evidence type="ECO:0000313" key="3">
    <source>
        <dbReference type="Proteomes" id="UP000008138"/>
    </source>
</evidence>
<keyword evidence="1" id="KW-1133">Transmembrane helix</keyword>
<dbReference type="AlphaFoldDB" id="F2L603"/>
<dbReference type="EMBL" id="CP002590">
    <property type="protein sequence ID" value="AEA12448.1"/>
    <property type="molecule type" value="Genomic_DNA"/>
</dbReference>
<feature type="transmembrane region" description="Helical" evidence="1">
    <location>
        <begin position="55"/>
        <end position="75"/>
    </location>
</feature>
<dbReference type="KEGG" id="tuz:TUZN_0965"/>
<sequence>MRGSIAAGVLILFLAPSAYYLGVSNPLNIAVMAVLVALAVYVYRSFGSALESKAFKLLGIPVIGLAAAGVAALALGLQIGAAMIAVAYWGEPVMGYFIYARLKRDFPSLSSAFLASAAVFAYTIPLILLGLWEVPFAADLAKVVVLAAVLRRLE</sequence>
<feature type="transmembrane region" description="Helical" evidence="1">
    <location>
        <begin position="112"/>
        <end position="132"/>
    </location>
</feature>
<dbReference type="HOGENOM" id="CLU_1656944_0_0_2"/>
<reference key="2">
    <citation type="submission" date="2011-03" db="EMBL/GenBank/DDBJ databases">
        <title>Complete genome sequence of the thermoacidophilic crenarchaeon Thermoproteus uzoniensis 768-20.</title>
        <authorList>
            <person name="Mardanov A.V."/>
            <person name="Gumerov V.M."/>
            <person name="Beletsky A.V."/>
            <person name="Prokofeva M.I."/>
            <person name="Bonch-Osmolovskaya E.A."/>
            <person name="Ravin N.V."/>
            <person name="Skryabin K.G."/>
        </authorList>
    </citation>
    <scope>NUCLEOTIDE SEQUENCE</scope>
    <source>
        <strain>768-20</strain>
    </source>
</reference>
<protein>
    <submittedName>
        <fullName evidence="2">Uncharacterized protein</fullName>
    </submittedName>
</protein>
<dbReference type="STRING" id="999630.TUZN_0965"/>
<proteinExistence type="predicted"/>
<evidence type="ECO:0000313" key="2">
    <source>
        <dbReference type="EMBL" id="AEA12448.1"/>
    </source>
</evidence>
<keyword evidence="1" id="KW-0472">Membrane</keyword>
<name>F2L603_THEU7</name>
<dbReference type="Proteomes" id="UP000008138">
    <property type="component" value="Chromosome"/>
</dbReference>
<feature type="transmembrane region" description="Helical" evidence="1">
    <location>
        <begin position="27"/>
        <end position="43"/>
    </location>
</feature>
<keyword evidence="3" id="KW-1185">Reference proteome</keyword>
<dbReference type="eggNOG" id="arCOG03778">
    <property type="taxonomic scope" value="Archaea"/>
</dbReference>
<evidence type="ECO:0000256" key="1">
    <source>
        <dbReference type="SAM" id="Phobius"/>
    </source>
</evidence>
<accession>F2L603</accession>
<reference evidence="2 3" key="1">
    <citation type="journal article" date="2011" name="J. Bacteriol.">
        <title>Complete genome sequence of the thermoacidophilic crenarchaeon Thermoproteus uzoniensis 768-20.</title>
        <authorList>
            <person name="Mardanov A.V."/>
            <person name="Gumerov V.M."/>
            <person name="Beletsky A.V."/>
            <person name="Prokofeva M.I."/>
            <person name="Bonch-Osmolovskaya E.A."/>
            <person name="Ravin N.V."/>
            <person name="Skryabin K.G."/>
        </authorList>
    </citation>
    <scope>NUCLEOTIDE SEQUENCE [LARGE SCALE GENOMIC DNA]</scope>
    <source>
        <strain evidence="2 3">768-20</strain>
    </source>
</reference>